<dbReference type="Proteomes" id="UP001153148">
    <property type="component" value="Unassembled WGS sequence"/>
</dbReference>
<gene>
    <name evidence="1" type="ORF">TPAB3V08_LOCUS15607</name>
</gene>
<evidence type="ECO:0000313" key="1">
    <source>
        <dbReference type="EMBL" id="CAG2068664.1"/>
    </source>
</evidence>
<dbReference type="EMBL" id="CAJPIN010097752">
    <property type="protein sequence ID" value="CAG2068664.1"/>
    <property type="molecule type" value="Genomic_DNA"/>
</dbReference>
<proteinExistence type="predicted"/>
<organism evidence="1 2">
    <name type="scientific">Timema podura</name>
    <name type="common">Walking stick</name>
    <dbReference type="NCBI Taxonomy" id="61482"/>
    <lineage>
        <taxon>Eukaryota</taxon>
        <taxon>Metazoa</taxon>
        <taxon>Ecdysozoa</taxon>
        <taxon>Arthropoda</taxon>
        <taxon>Hexapoda</taxon>
        <taxon>Insecta</taxon>
        <taxon>Pterygota</taxon>
        <taxon>Neoptera</taxon>
        <taxon>Polyneoptera</taxon>
        <taxon>Phasmatodea</taxon>
        <taxon>Timematodea</taxon>
        <taxon>Timematoidea</taxon>
        <taxon>Timematidae</taxon>
        <taxon>Timema</taxon>
    </lineage>
</organism>
<sequence length="84" mass="8690">MVSGSELPLKLARKCVDVFGTSLFDDDSSIHTLHTGCDEETAFITAGKDFGLIRTGSGKVNLGDFSLSSAPALARCSTAASPPV</sequence>
<accession>A0ABN7PSU4</accession>
<protein>
    <submittedName>
        <fullName evidence="1">Uncharacterized protein</fullName>
    </submittedName>
</protein>
<name>A0ABN7PSU4_TIMPD</name>
<comment type="caution">
    <text evidence="1">The sequence shown here is derived from an EMBL/GenBank/DDBJ whole genome shotgun (WGS) entry which is preliminary data.</text>
</comment>
<reference evidence="1" key="1">
    <citation type="submission" date="2021-03" db="EMBL/GenBank/DDBJ databases">
        <authorList>
            <person name="Tran Van P."/>
        </authorList>
    </citation>
    <scope>NUCLEOTIDE SEQUENCE</scope>
</reference>
<keyword evidence="2" id="KW-1185">Reference proteome</keyword>
<evidence type="ECO:0000313" key="2">
    <source>
        <dbReference type="Proteomes" id="UP001153148"/>
    </source>
</evidence>